<sequence length="613" mass="69031">MKLLRKEAMIKMSEEKQTSHPERRSQKPKNFGRSISRLLKELMNYPKSLLAVFITAILSTIFNIVGPKQLGRATTALFEGVMAKIQGTGNIDFNRIGRILLIVLALYVISAVFGMIQGWIMSTMTQRITYSLRQRLIAKIDRLPMAYFESRPYGEVLSRITNDIDTLGNGLNQSITTVITSVLTMIGILFMMFTISPLMVGVSLLIIPLSLLLVSTLMKMSQKYFRAQQQGLGIINGQVEEIYSGQQVVQAYNQEEATLEQFEIENASLEESAMKSQFFSGAMYPVMNFVSNLGYVGVVVTGAYLAIQGAISVGDIQAFTQYVRRFTLPITQMAQVVTQLQSMAAAGERVYEFLDEEEIEETAECVLDVSQVEGHVTFDHVQFGYEPGQVIISDFSQEVKPGQKIALVGPTGAGKSTMVKLLMRFYDVNQGAIYLDDVNIQDYTRQSYRQAIAMVLQDTWLFKGTIRENIRYGRLDATDEEVEEAAKNARVHRYIMQLPNGYDFELNDEATNISQGQKQLITIARALLSNRPILILDEATSSVDTRTEILIQEAMDELMKGRTSFVIAHRLSTIRDADVILYMEQGDIVEKGSHEELMKLNEKYAKLYNSQFI</sequence>
<dbReference type="PROSITE" id="PS00211">
    <property type="entry name" value="ABC_TRANSPORTER_1"/>
    <property type="match status" value="1"/>
</dbReference>
<gene>
    <name evidence="12" type="ORF">CJ205_06440</name>
</gene>
<keyword evidence="4 9" id="KW-0812">Transmembrane</keyword>
<dbReference type="Pfam" id="PF00005">
    <property type="entry name" value="ABC_tran"/>
    <property type="match status" value="1"/>
</dbReference>
<evidence type="ECO:0000259" key="11">
    <source>
        <dbReference type="PROSITE" id="PS50929"/>
    </source>
</evidence>
<dbReference type="STRING" id="84521.SAMN04487994_100185"/>
<dbReference type="GO" id="GO:0015421">
    <property type="term" value="F:ABC-type oligopeptide transporter activity"/>
    <property type="evidence" value="ECO:0007669"/>
    <property type="project" value="TreeGrafter"/>
</dbReference>
<keyword evidence="8 9" id="KW-0472">Membrane</keyword>
<dbReference type="InterPro" id="IPR003439">
    <property type="entry name" value="ABC_transporter-like_ATP-bd"/>
</dbReference>
<dbReference type="SMART" id="SM00382">
    <property type="entry name" value="AAA"/>
    <property type="match status" value="1"/>
</dbReference>
<dbReference type="CDD" id="cd03254">
    <property type="entry name" value="ABCC_Glucan_exporter_like"/>
    <property type="match status" value="1"/>
</dbReference>
<protein>
    <submittedName>
        <fullName evidence="12">Multidrug ABC transporter ATP-binding protein</fullName>
    </submittedName>
</protein>
<evidence type="ECO:0000256" key="2">
    <source>
        <dbReference type="ARBA" id="ARBA00022448"/>
    </source>
</evidence>
<dbReference type="PANTHER" id="PTHR43394">
    <property type="entry name" value="ATP-DEPENDENT PERMEASE MDL1, MITOCHONDRIAL"/>
    <property type="match status" value="1"/>
</dbReference>
<evidence type="ECO:0000313" key="12">
    <source>
        <dbReference type="EMBL" id="PMC58036.1"/>
    </source>
</evidence>
<dbReference type="InterPro" id="IPR027417">
    <property type="entry name" value="P-loop_NTPase"/>
</dbReference>
<evidence type="ECO:0000256" key="5">
    <source>
        <dbReference type="ARBA" id="ARBA00022741"/>
    </source>
</evidence>
<dbReference type="CDD" id="cd18547">
    <property type="entry name" value="ABC_6TM_Tm288_like"/>
    <property type="match status" value="1"/>
</dbReference>
<feature type="transmembrane region" description="Helical" evidence="9">
    <location>
        <begin position="99"/>
        <end position="120"/>
    </location>
</feature>
<dbReference type="Pfam" id="PF00664">
    <property type="entry name" value="ABC_membrane"/>
    <property type="match status" value="1"/>
</dbReference>
<evidence type="ECO:0000256" key="7">
    <source>
        <dbReference type="ARBA" id="ARBA00022989"/>
    </source>
</evidence>
<keyword evidence="5" id="KW-0547">Nucleotide-binding</keyword>
<feature type="transmembrane region" description="Helical" evidence="9">
    <location>
        <begin position="199"/>
        <end position="218"/>
    </location>
</feature>
<dbReference type="InterPro" id="IPR011527">
    <property type="entry name" value="ABC1_TM_dom"/>
</dbReference>
<feature type="domain" description="ABC transporter" evidence="10">
    <location>
        <begin position="376"/>
        <end position="610"/>
    </location>
</feature>
<organism evidence="12 13">
    <name type="scientific">Dolosicoccus paucivorans</name>
    <dbReference type="NCBI Taxonomy" id="84521"/>
    <lineage>
        <taxon>Bacteria</taxon>
        <taxon>Bacillati</taxon>
        <taxon>Bacillota</taxon>
        <taxon>Bacilli</taxon>
        <taxon>Lactobacillales</taxon>
        <taxon>Aerococcaceae</taxon>
        <taxon>Dolosicoccus</taxon>
    </lineage>
</organism>
<comment type="caution">
    <text evidence="12">The sequence shown here is derived from an EMBL/GenBank/DDBJ whole genome shotgun (WGS) entry which is preliminary data.</text>
</comment>
<dbReference type="InterPro" id="IPR017871">
    <property type="entry name" value="ABC_transporter-like_CS"/>
</dbReference>
<name>A0A2N6SLV4_9LACT</name>
<dbReference type="PROSITE" id="PS50929">
    <property type="entry name" value="ABC_TM1F"/>
    <property type="match status" value="1"/>
</dbReference>
<keyword evidence="13" id="KW-1185">Reference proteome</keyword>
<dbReference type="AlphaFoldDB" id="A0A2N6SLV4"/>
<keyword evidence="7 9" id="KW-1133">Transmembrane helix</keyword>
<evidence type="ECO:0000256" key="4">
    <source>
        <dbReference type="ARBA" id="ARBA00022692"/>
    </source>
</evidence>
<dbReference type="InterPro" id="IPR036640">
    <property type="entry name" value="ABC1_TM_sf"/>
</dbReference>
<dbReference type="Gene3D" id="1.20.1560.10">
    <property type="entry name" value="ABC transporter type 1, transmembrane domain"/>
    <property type="match status" value="1"/>
</dbReference>
<dbReference type="InterPro" id="IPR003593">
    <property type="entry name" value="AAA+_ATPase"/>
</dbReference>
<evidence type="ECO:0000256" key="9">
    <source>
        <dbReference type="SAM" id="Phobius"/>
    </source>
</evidence>
<dbReference type="Gene3D" id="3.40.50.300">
    <property type="entry name" value="P-loop containing nucleotide triphosphate hydrolases"/>
    <property type="match status" value="1"/>
</dbReference>
<evidence type="ECO:0000259" key="10">
    <source>
        <dbReference type="PROSITE" id="PS50893"/>
    </source>
</evidence>
<dbReference type="GO" id="GO:0016887">
    <property type="term" value="F:ATP hydrolysis activity"/>
    <property type="evidence" value="ECO:0007669"/>
    <property type="project" value="InterPro"/>
</dbReference>
<dbReference type="Proteomes" id="UP000235682">
    <property type="component" value="Unassembled WGS sequence"/>
</dbReference>
<keyword evidence="6 12" id="KW-0067">ATP-binding</keyword>
<dbReference type="SUPFAM" id="SSF52540">
    <property type="entry name" value="P-loop containing nucleoside triphosphate hydrolases"/>
    <property type="match status" value="1"/>
</dbReference>
<evidence type="ECO:0000313" key="13">
    <source>
        <dbReference type="Proteomes" id="UP000235682"/>
    </source>
</evidence>
<feature type="transmembrane region" description="Helical" evidence="9">
    <location>
        <begin position="48"/>
        <end position="65"/>
    </location>
</feature>
<evidence type="ECO:0000256" key="1">
    <source>
        <dbReference type="ARBA" id="ARBA00004651"/>
    </source>
</evidence>
<evidence type="ECO:0000256" key="8">
    <source>
        <dbReference type="ARBA" id="ARBA00023136"/>
    </source>
</evidence>
<dbReference type="InterPro" id="IPR039421">
    <property type="entry name" value="Type_1_exporter"/>
</dbReference>
<keyword evidence="2" id="KW-0813">Transport</keyword>
<dbReference type="EMBL" id="PNHE01000028">
    <property type="protein sequence ID" value="PMC58036.1"/>
    <property type="molecule type" value="Genomic_DNA"/>
</dbReference>
<reference evidence="12 13" key="1">
    <citation type="submission" date="2017-09" db="EMBL/GenBank/DDBJ databases">
        <title>Bacterial strain isolated from the female urinary microbiota.</title>
        <authorList>
            <person name="Thomas-White K."/>
            <person name="Kumar N."/>
            <person name="Forster S."/>
            <person name="Putonti C."/>
            <person name="Lawley T."/>
            <person name="Wolfe A.J."/>
        </authorList>
    </citation>
    <scope>NUCLEOTIDE SEQUENCE [LARGE SCALE GENOMIC DNA]</scope>
    <source>
        <strain evidence="12 13">UMB0852</strain>
    </source>
</reference>
<proteinExistence type="predicted"/>
<evidence type="ECO:0000256" key="6">
    <source>
        <dbReference type="ARBA" id="ARBA00022840"/>
    </source>
</evidence>
<dbReference type="FunFam" id="1.20.1560.10:FF:000011">
    <property type="entry name" value="Multidrug ABC transporter ATP-binding protein"/>
    <property type="match status" value="1"/>
</dbReference>
<accession>A0A2N6SLV4</accession>
<dbReference type="GO" id="GO:0005524">
    <property type="term" value="F:ATP binding"/>
    <property type="evidence" value="ECO:0007669"/>
    <property type="project" value="UniProtKB-KW"/>
</dbReference>
<comment type="subcellular location">
    <subcellularLocation>
        <location evidence="1">Cell membrane</location>
        <topology evidence="1">Multi-pass membrane protein</topology>
    </subcellularLocation>
</comment>
<feature type="transmembrane region" description="Helical" evidence="9">
    <location>
        <begin position="282"/>
        <end position="307"/>
    </location>
</feature>
<dbReference type="OrthoDB" id="9770415at2"/>
<dbReference type="GO" id="GO:0005886">
    <property type="term" value="C:plasma membrane"/>
    <property type="evidence" value="ECO:0007669"/>
    <property type="project" value="UniProtKB-SubCell"/>
</dbReference>
<evidence type="ECO:0000256" key="3">
    <source>
        <dbReference type="ARBA" id="ARBA00022475"/>
    </source>
</evidence>
<keyword evidence="3" id="KW-1003">Cell membrane</keyword>
<dbReference type="FunFam" id="3.40.50.300:FF:000287">
    <property type="entry name" value="Multidrug ABC transporter ATP-binding protein"/>
    <property type="match status" value="1"/>
</dbReference>
<dbReference type="PANTHER" id="PTHR43394:SF1">
    <property type="entry name" value="ATP-BINDING CASSETTE SUB-FAMILY B MEMBER 10, MITOCHONDRIAL"/>
    <property type="match status" value="1"/>
</dbReference>
<dbReference type="SUPFAM" id="SSF90123">
    <property type="entry name" value="ABC transporter transmembrane region"/>
    <property type="match status" value="1"/>
</dbReference>
<feature type="transmembrane region" description="Helical" evidence="9">
    <location>
        <begin position="175"/>
        <end position="193"/>
    </location>
</feature>
<feature type="domain" description="ABC transmembrane type-1" evidence="11">
    <location>
        <begin position="50"/>
        <end position="342"/>
    </location>
</feature>
<dbReference type="PROSITE" id="PS50893">
    <property type="entry name" value="ABC_TRANSPORTER_2"/>
    <property type="match status" value="1"/>
</dbReference>